<protein>
    <recommendedName>
        <fullName evidence="5">RING-type E3 ubiquitin transferase</fullName>
        <ecNumber evidence="5">2.3.2.27</ecNumber>
    </recommendedName>
</protein>
<feature type="coiled-coil region" evidence="15">
    <location>
        <begin position="212"/>
        <end position="246"/>
    </location>
</feature>
<keyword evidence="8" id="KW-0808">Transferase</keyword>
<feature type="domain" description="RING-type" evidence="17">
    <location>
        <begin position="145"/>
        <end position="192"/>
    </location>
</feature>
<dbReference type="GO" id="GO:0016567">
    <property type="term" value="P:protein ubiquitination"/>
    <property type="evidence" value="ECO:0007669"/>
    <property type="project" value="InterPro"/>
</dbReference>
<dbReference type="InterPro" id="IPR001680">
    <property type="entry name" value="WD40_rpt"/>
</dbReference>
<dbReference type="PANTHER" id="PTHR16047">
    <property type="entry name" value="RFWD3 PROTEIN"/>
    <property type="match status" value="1"/>
</dbReference>
<dbReference type="PANTHER" id="PTHR16047:SF7">
    <property type="entry name" value="E3 UBIQUITIN-PROTEIN LIGASE RFWD3"/>
    <property type="match status" value="1"/>
</dbReference>
<keyword evidence="13" id="KW-0539">Nucleus</keyword>
<dbReference type="InterPro" id="IPR005024">
    <property type="entry name" value="Snf7_fam"/>
</dbReference>
<keyword evidence="14" id="KW-0479">Metal-binding</keyword>
<comment type="subcellular location">
    <subcellularLocation>
        <location evidence="3">Cytoplasm</location>
    </subcellularLocation>
    <subcellularLocation>
        <location evidence="2">Nucleus</location>
        <location evidence="2">PML body</location>
    </subcellularLocation>
</comment>
<reference evidence="18" key="1">
    <citation type="submission" date="2022-05" db="EMBL/GenBank/DDBJ databases">
        <title>The Musa troglodytarum L. genome provides insights into the mechanism of non-climacteric behaviour and enrichment of carotenoids.</title>
        <authorList>
            <person name="Wang J."/>
        </authorList>
    </citation>
    <scope>NUCLEOTIDE SEQUENCE</scope>
    <source>
        <tissue evidence="18">Leaf</tissue>
    </source>
</reference>
<keyword evidence="7" id="KW-0853">WD repeat</keyword>
<evidence type="ECO:0000256" key="7">
    <source>
        <dbReference type="ARBA" id="ARBA00022574"/>
    </source>
</evidence>
<name>A0A9E7F7Q6_9LILI</name>
<dbReference type="AlphaFoldDB" id="A0A9E7F7Q6"/>
<dbReference type="OrthoDB" id="5600418at2759"/>
<evidence type="ECO:0000256" key="16">
    <source>
        <dbReference type="SAM" id="MobiDB-lite"/>
    </source>
</evidence>
<dbReference type="Pfam" id="PF13639">
    <property type="entry name" value="zf-RING_2"/>
    <property type="match status" value="1"/>
</dbReference>
<feature type="region of interest" description="Disordered" evidence="16">
    <location>
        <begin position="930"/>
        <end position="959"/>
    </location>
</feature>
<evidence type="ECO:0000256" key="10">
    <source>
        <dbReference type="ARBA" id="ARBA00022763"/>
    </source>
</evidence>
<feature type="region of interest" description="Disordered" evidence="16">
    <location>
        <begin position="90"/>
        <end position="132"/>
    </location>
</feature>
<feature type="coiled-coil region" evidence="15">
    <location>
        <begin position="715"/>
        <end position="773"/>
    </location>
</feature>
<evidence type="ECO:0000256" key="3">
    <source>
        <dbReference type="ARBA" id="ARBA00004496"/>
    </source>
</evidence>
<dbReference type="EC" id="2.3.2.27" evidence="5"/>
<evidence type="ECO:0000313" key="19">
    <source>
        <dbReference type="Proteomes" id="UP001055439"/>
    </source>
</evidence>
<evidence type="ECO:0000256" key="11">
    <source>
        <dbReference type="ARBA" id="ARBA00022786"/>
    </source>
</evidence>
<dbReference type="InterPro" id="IPR056527">
    <property type="entry name" value="WD40_RFWD3"/>
</dbReference>
<dbReference type="Gene3D" id="2.130.10.10">
    <property type="entry name" value="YVTN repeat-like/Quinoprotein amine dehydrogenase"/>
    <property type="match status" value="1"/>
</dbReference>
<dbReference type="GO" id="GO:0061630">
    <property type="term" value="F:ubiquitin protein ligase activity"/>
    <property type="evidence" value="ECO:0007669"/>
    <property type="project" value="UniProtKB-EC"/>
</dbReference>
<keyword evidence="19" id="KW-1185">Reference proteome</keyword>
<dbReference type="SUPFAM" id="SSF57850">
    <property type="entry name" value="RING/U-box"/>
    <property type="match status" value="1"/>
</dbReference>
<dbReference type="PROSITE" id="PS50089">
    <property type="entry name" value="ZF_RING_2"/>
    <property type="match status" value="1"/>
</dbReference>
<feature type="compositionally biased region" description="Acidic residues" evidence="16">
    <location>
        <begin position="90"/>
        <end position="114"/>
    </location>
</feature>
<evidence type="ECO:0000256" key="14">
    <source>
        <dbReference type="PROSITE-ProRule" id="PRU00175"/>
    </source>
</evidence>
<dbReference type="InterPro" id="IPR013083">
    <property type="entry name" value="Znf_RING/FYVE/PHD"/>
</dbReference>
<evidence type="ECO:0000256" key="8">
    <source>
        <dbReference type="ARBA" id="ARBA00022679"/>
    </source>
</evidence>
<feature type="compositionally biased region" description="Acidic residues" evidence="16">
    <location>
        <begin position="13"/>
        <end position="32"/>
    </location>
</feature>
<keyword evidence="11" id="KW-0833">Ubl conjugation pathway</keyword>
<keyword evidence="9" id="KW-0677">Repeat</keyword>
<keyword evidence="15" id="KW-0175">Coiled coil</keyword>
<dbReference type="GO" id="GO:0005634">
    <property type="term" value="C:nucleus"/>
    <property type="evidence" value="ECO:0007669"/>
    <property type="project" value="InterPro"/>
</dbReference>
<evidence type="ECO:0000256" key="2">
    <source>
        <dbReference type="ARBA" id="ARBA00004322"/>
    </source>
</evidence>
<keyword evidence="6" id="KW-0963">Cytoplasm</keyword>
<comment type="catalytic activity">
    <reaction evidence="1">
        <text>S-ubiquitinyl-[E2 ubiquitin-conjugating enzyme]-L-cysteine + [acceptor protein]-L-lysine = [E2 ubiquitin-conjugating enzyme]-L-cysteine + N(6)-ubiquitinyl-[acceptor protein]-L-lysine.</text>
        <dbReference type="EC" id="2.3.2.27"/>
    </reaction>
</comment>
<dbReference type="GO" id="GO:0036297">
    <property type="term" value="P:interstrand cross-link repair"/>
    <property type="evidence" value="ECO:0007669"/>
    <property type="project" value="InterPro"/>
</dbReference>
<dbReference type="Pfam" id="PF03357">
    <property type="entry name" value="Snf7"/>
    <property type="match status" value="1"/>
</dbReference>
<dbReference type="InterPro" id="IPR036322">
    <property type="entry name" value="WD40_repeat_dom_sf"/>
</dbReference>
<evidence type="ECO:0000256" key="13">
    <source>
        <dbReference type="ARBA" id="ARBA00023242"/>
    </source>
</evidence>
<gene>
    <name evidence="18" type="ORF">MUK42_27447</name>
</gene>
<evidence type="ECO:0000256" key="12">
    <source>
        <dbReference type="ARBA" id="ARBA00023204"/>
    </source>
</evidence>
<dbReference type="GO" id="GO:0007034">
    <property type="term" value="P:vacuolar transport"/>
    <property type="evidence" value="ECO:0007669"/>
    <property type="project" value="InterPro"/>
</dbReference>
<evidence type="ECO:0000256" key="15">
    <source>
        <dbReference type="SAM" id="Coils"/>
    </source>
</evidence>
<evidence type="ECO:0000256" key="4">
    <source>
        <dbReference type="ARBA" id="ARBA00004906"/>
    </source>
</evidence>
<evidence type="ECO:0000256" key="5">
    <source>
        <dbReference type="ARBA" id="ARBA00012483"/>
    </source>
</evidence>
<dbReference type="SUPFAM" id="SSF50978">
    <property type="entry name" value="WD40 repeat-like"/>
    <property type="match status" value="1"/>
</dbReference>
<sequence length="972" mass="108247">MASNIPPQGPQVEGDEREESEDEDDGDNEPTVDDSVVVSFLPDEAVYVDLLETIAETAAAEPSISEAFEEALEAVRRSEELLSGAVEVVVDSDEETEGEDANDGRDEEEEVVETTEEKGQGGGGESEGLDKTDGVELDRSLFPSCPVCFETWSADGPHRVCCIPCGHVYGRSCLERWFKQCEKNIGKCPQCNRKFRRKEMINLYAPLIVVPNDDLEKEVCSLREQNESLKLEKAELIMEINKHKKHARDAESFLRQKMACLEHTVSGSKMRRHFEYSDGRWISTAHSLENNFESVREDAFHHCRFVLQLLPNRMPVTFIMEPTFSYLQNELELDGARVMGIDGSSQIIMVSGKAPGIEREHVLSKISLLSQNEVDTIQLPPNTKAIRDLTILPDGLALLASLGKKLLLFSMRSNNLVLKYDLPAPAWSCSGDNSNTHYVYTGLQNGMLLVFDIRQTAVPMQVMEGLTGHPVHTVHSVALSDGGSRVLTASSSGPCVWEVGSSCGRPFLIPEMENQGVCISLACCGSLDSIVASFRQKVELFNDSMTSQIPMSPSPILSTTGKIGSHVLITGADGLYFQSQEVGKSIVSELRMPKSAILCTEGDNSLFAYGDESSHGVHIWGLPSFRTYAKLKPHQQPILDLRYDRRSTGPGFLGCISEDRLQVFSCFYVADQILRAFMIGGCLGGLRWLPQKEGGYSRDEPRSHGNAQIDCLFPKLGLRKDNEEEERQRKEMETVKNLLRPKPNPQQQLREWQRRLRQECRNIERQIRGIREEKNVQKAIKDAAKRNDMASAKPSCSATDKHHCRLMQSLAKEIVRSKQAVNRLYENKAQLNSVSMHLGELVATARTVGHLSKSSEVMKLVNSLMKAPEVAVTMQEFSKEMTKAGVIEEMVNDAVDTALDSEDIEEEIEEEVDKVLAAIAGETVSQLPDAVRKEKIQQPSASVDVEEREAVAEGAEDEDLDEIRERLARVRS</sequence>
<dbReference type="InterPro" id="IPR037381">
    <property type="entry name" value="RFWD3"/>
</dbReference>
<dbReference type="Gene3D" id="6.10.140.1230">
    <property type="match status" value="1"/>
</dbReference>
<accession>A0A9E7F7Q6</accession>
<dbReference type="GO" id="GO:0005737">
    <property type="term" value="C:cytoplasm"/>
    <property type="evidence" value="ECO:0007669"/>
    <property type="project" value="UniProtKB-SubCell"/>
</dbReference>
<dbReference type="EMBL" id="CP097504">
    <property type="protein sequence ID" value="URD90202.1"/>
    <property type="molecule type" value="Genomic_DNA"/>
</dbReference>
<keyword evidence="12" id="KW-0234">DNA repair</keyword>
<dbReference type="Gene3D" id="3.30.40.10">
    <property type="entry name" value="Zinc/RING finger domain, C3HC4 (zinc finger)"/>
    <property type="match status" value="1"/>
</dbReference>
<evidence type="ECO:0000256" key="9">
    <source>
        <dbReference type="ARBA" id="ARBA00022737"/>
    </source>
</evidence>
<dbReference type="InterPro" id="IPR015943">
    <property type="entry name" value="WD40/YVTN_repeat-like_dom_sf"/>
</dbReference>
<keyword evidence="10" id="KW-0227">DNA damage</keyword>
<evidence type="ECO:0000256" key="1">
    <source>
        <dbReference type="ARBA" id="ARBA00000900"/>
    </source>
</evidence>
<dbReference type="GO" id="GO:0008270">
    <property type="term" value="F:zinc ion binding"/>
    <property type="evidence" value="ECO:0007669"/>
    <property type="project" value="UniProtKB-KW"/>
</dbReference>
<comment type="pathway">
    <text evidence="4">Protein modification; protein ubiquitination.</text>
</comment>
<dbReference type="InterPro" id="IPR001841">
    <property type="entry name" value="Znf_RING"/>
</dbReference>
<dbReference type="Proteomes" id="UP001055439">
    <property type="component" value="Chromosome 2"/>
</dbReference>
<proteinExistence type="predicted"/>
<keyword evidence="14" id="KW-0862">Zinc</keyword>
<evidence type="ECO:0000259" key="17">
    <source>
        <dbReference type="PROSITE" id="PS50089"/>
    </source>
</evidence>
<evidence type="ECO:0000256" key="6">
    <source>
        <dbReference type="ARBA" id="ARBA00022490"/>
    </source>
</evidence>
<feature type="region of interest" description="Disordered" evidence="16">
    <location>
        <begin position="1"/>
        <end position="37"/>
    </location>
</feature>
<dbReference type="SMART" id="SM00320">
    <property type="entry name" value="WD40"/>
    <property type="match status" value="4"/>
</dbReference>
<keyword evidence="14" id="KW-0863">Zinc-finger</keyword>
<dbReference type="CDD" id="cd16450">
    <property type="entry name" value="mRING-C3HGC3_RFWD3"/>
    <property type="match status" value="1"/>
</dbReference>
<organism evidence="18 19">
    <name type="scientific">Musa troglodytarum</name>
    <name type="common">fe'i banana</name>
    <dbReference type="NCBI Taxonomy" id="320322"/>
    <lineage>
        <taxon>Eukaryota</taxon>
        <taxon>Viridiplantae</taxon>
        <taxon>Streptophyta</taxon>
        <taxon>Embryophyta</taxon>
        <taxon>Tracheophyta</taxon>
        <taxon>Spermatophyta</taxon>
        <taxon>Magnoliopsida</taxon>
        <taxon>Liliopsida</taxon>
        <taxon>Zingiberales</taxon>
        <taxon>Musaceae</taxon>
        <taxon>Musa</taxon>
    </lineage>
</organism>
<evidence type="ECO:0000313" key="18">
    <source>
        <dbReference type="EMBL" id="URD90202.1"/>
    </source>
</evidence>
<dbReference type="Pfam" id="PF23419">
    <property type="entry name" value="WD40_RFWD3"/>
    <property type="match status" value="1"/>
</dbReference>